<dbReference type="GO" id="GO:0070180">
    <property type="term" value="F:large ribosomal subunit rRNA binding"/>
    <property type="evidence" value="ECO:0007669"/>
    <property type="project" value="UniProtKB-UniRule"/>
</dbReference>
<dbReference type="GO" id="GO:0003735">
    <property type="term" value="F:structural constituent of ribosome"/>
    <property type="evidence" value="ECO:0007669"/>
    <property type="project" value="InterPro"/>
</dbReference>
<evidence type="ECO:0000313" key="9">
    <source>
        <dbReference type="EMBL" id="CAA9362468.1"/>
    </source>
</evidence>
<sequence>MSVDTDTAAPSVHARATVRPDKAATVAELAEAFRASSAAVLTEYRGLTVKQISALRVALGADTSYAVVKNTLTKIAANDVGLEGVDALLTGPTAVAFINGEPVEAAKALRDFARTNPALVVKGGVMDGKALTADEVRRLADLESREVLLAKMAGALLASLSGAVRLFAEPLAKTARLAGALEAKATEDPSVLRGGAGTPAPAAEPDPAPAEADAVTADGAADAVAADTSPETSSTPA</sequence>
<dbReference type="EMBL" id="CADCUH010000178">
    <property type="protein sequence ID" value="CAA9362468.1"/>
    <property type="molecule type" value="Genomic_DNA"/>
</dbReference>
<gene>
    <name evidence="7" type="primary">rplJ</name>
    <name evidence="9" type="ORF">AVDCRST_MAG36-2754</name>
</gene>
<dbReference type="InterPro" id="IPR002363">
    <property type="entry name" value="Ribosomal_uL10_CS_bac"/>
</dbReference>
<keyword evidence="7" id="KW-0694">RNA-binding</keyword>
<reference evidence="9" key="1">
    <citation type="submission" date="2020-02" db="EMBL/GenBank/DDBJ databases">
        <authorList>
            <person name="Meier V. D."/>
        </authorList>
    </citation>
    <scope>NUCLEOTIDE SEQUENCE</scope>
    <source>
        <strain evidence="9">AVDCRST_MAG36</strain>
    </source>
</reference>
<dbReference type="InterPro" id="IPR047865">
    <property type="entry name" value="Ribosomal_uL10_bac_type"/>
</dbReference>
<dbReference type="PROSITE" id="PS01109">
    <property type="entry name" value="RIBOSOMAL_L10"/>
    <property type="match status" value="1"/>
</dbReference>
<dbReference type="HAMAP" id="MF_00362">
    <property type="entry name" value="Ribosomal_uL10"/>
    <property type="match status" value="1"/>
</dbReference>
<keyword evidence="7" id="KW-0699">rRNA-binding</keyword>
<evidence type="ECO:0000256" key="5">
    <source>
        <dbReference type="ARBA" id="ARBA00026025"/>
    </source>
</evidence>
<keyword evidence="3 7" id="KW-0689">Ribosomal protein</keyword>
<feature type="region of interest" description="Disordered" evidence="8">
    <location>
        <begin position="189"/>
        <end position="237"/>
    </location>
</feature>
<protein>
    <recommendedName>
        <fullName evidence="6 7">Large ribosomal subunit protein uL10</fullName>
    </recommendedName>
</protein>
<dbReference type="InterPro" id="IPR043141">
    <property type="entry name" value="Ribosomal_uL10-like_sf"/>
</dbReference>
<dbReference type="AlphaFoldDB" id="A0A6J4ML84"/>
<dbReference type="GO" id="GO:0015934">
    <property type="term" value="C:large ribosomal subunit"/>
    <property type="evidence" value="ECO:0007669"/>
    <property type="project" value="InterPro"/>
</dbReference>
<organism evidence="9">
    <name type="scientific">uncultured Nocardioidaceae bacterium</name>
    <dbReference type="NCBI Taxonomy" id="253824"/>
    <lineage>
        <taxon>Bacteria</taxon>
        <taxon>Bacillati</taxon>
        <taxon>Actinomycetota</taxon>
        <taxon>Actinomycetes</taxon>
        <taxon>Propionibacteriales</taxon>
        <taxon>Nocardioidaceae</taxon>
        <taxon>environmental samples</taxon>
    </lineage>
</organism>
<dbReference type="InterPro" id="IPR022973">
    <property type="entry name" value="Ribosomal_uL10_bac"/>
</dbReference>
<dbReference type="GO" id="GO:0006412">
    <property type="term" value="P:translation"/>
    <property type="evidence" value="ECO:0007669"/>
    <property type="project" value="UniProtKB-UniRule"/>
</dbReference>
<comment type="similarity">
    <text evidence="2 7">Belongs to the universal ribosomal protein uL10 family.</text>
</comment>
<dbReference type="NCBIfam" id="NF000955">
    <property type="entry name" value="PRK00099.1-1"/>
    <property type="match status" value="1"/>
</dbReference>
<evidence type="ECO:0000256" key="2">
    <source>
        <dbReference type="ARBA" id="ARBA00008889"/>
    </source>
</evidence>
<dbReference type="InterPro" id="IPR001790">
    <property type="entry name" value="Ribosomal_uL10"/>
</dbReference>
<evidence type="ECO:0000256" key="4">
    <source>
        <dbReference type="ARBA" id="ARBA00023274"/>
    </source>
</evidence>
<dbReference type="Pfam" id="PF00466">
    <property type="entry name" value="Ribosomal_L10"/>
    <property type="match status" value="1"/>
</dbReference>
<evidence type="ECO:0000256" key="7">
    <source>
        <dbReference type="HAMAP-Rule" id="MF_00362"/>
    </source>
</evidence>
<accession>A0A6J4ML84</accession>
<comment type="function">
    <text evidence="1 7">Forms part of the ribosomal stalk, playing a central role in the interaction of the ribosome with GTP-bound translation factors.</text>
</comment>
<dbReference type="PANTHER" id="PTHR11560">
    <property type="entry name" value="39S RIBOSOMAL PROTEIN L10, MITOCHONDRIAL"/>
    <property type="match status" value="1"/>
</dbReference>
<name>A0A6J4ML84_9ACTN</name>
<dbReference type="Gene3D" id="3.30.70.1730">
    <property type="match status" value="1"/>
</dbReference>
<evidence type="ECO:0000256" key="8">
    <source>
        <dbReference type="SAM" id="MobiDB-lite"/>
    </source>
</evidence>
<comment type="subunit">
    <text evidence="5 7">Part of the ribosomal stalk of the 50S ribosomal subunit. The N-terminus interacts with L11 and the large rRNA to form the base of the stalk. The C-terminus forms an elongated spine to which L12 dimers bind in a sequential fashion forming a multimeric L10(L12)X complex.</text>
</comment>
<proteinExistence type="inferred from homology"/>
<evidence type="ECO:0000256" key="6">
    <source>
        <dbReference type="ARBA" id="ARBA00035202"/>
    </source>
</evidence>
<dbReference type="CDD" id="cd05797">
    <property type="entry name" value="Ribosomal_L10"/>
    <property type="match status" value="1"/>
</dbReference>
<evidence type="ECO:0000256" key="1">
    <source>
        <dbReference type="ARBA" id="ARBA00002633"/>
    </source>
</evidence>
<dbReference type="SUPFAM" id="SSF160369">
    <property type="entry name" value="Ribosomal protein L10-like"/>
    <property type="match status" value="1"/>
</dbReference>
<keyword evidence="4 7" id="KW-0687">Ribonucleoprotein</keyword>
<feature type="compositionally biased region" description="Low complexity" evidence="8">
    <location>
        <begin position="209"/>
        <end position="227"/>
    </location>
</feature>
<evidence type="ECO:0000256" key="3">
    <source>
        <dbReference type="ARBA" id="ARBA00022980"/>
    </source>
</evidence>